<evidence type="ECO:0000313" key="6">
    <source>
        <dbReference type="EMBL" id="KAK0392901.1"/>
    </source>
</evidence>
<proteinExistence type="inferred from homology"/>
<keyword evidence="2" id="KW-0378">Hydrolase</keyword>
<evidence type="ECO:0000256" key="2">
    <source>
        <dbReference type="ARBA" id="ARBA00022801"/>
    </source>
</evidence>
<dbReference type="EMBL" id="JAPDFR010000001">
    <property type="protein sequence ID" value="KAK0392901.1"/>
    <property type="molecule type" value="Genomic_DNA"/>
</dbReference>
<dbReference type="Pfam" id="PF00561">
    <property type="entry name" value="Abhydrolase_1"/>
    <property type="match status" value="1"/>
</dbReference>
<gene>
    <name evidence="6" type="ORF">NLU13_2395</name>
</gene>
<feature type="domain" description="AB hydrolase-1" evidence="4">
    <location>
        <begin position="113"/>
        <end position="303"/>
    </location>
</feature>
<comment type="similarity">
    <text evidence="1">Belongs to the peptidase S33 family.</text>
</comment>
<sequence>MVKSRSVLVALAALGAVAAKPQHADFDWNSLTPSASLNYSSCYGDFKCARLLVPLDWLDESNPERVTLAITALPAVVPEDDPTFGGTIFTNPGGPSGSGVDFLLSRGHGLRKMADSEDKKFEFLSFDPRGVGETLPRADCWQDEFARQGFNSEEAAMGAPDEGPHVVGRNFARARGFGTVCERSTNGSKDDIRNFISTSSVARDMVAMVDKIDELRNPKRTVDGEIDDAQLELRSDKDLPRLNYIGFSYGTVLGNYFASMFPGRVGHVALEAVVDVHDYFNGTWTRNLQDMPHTYEHFWETCFVAGAKCALHKAEDTGPDDISARFEAWLKELDASPATYMTETSIHPITPYSVALAMFRPMYAPMRLFPATAHILAEAMAGNYTGVHEAVPIPALRDACPLRDPQSYSWSRDAMAAIACGDALPQTHVTIPQFQDYIGELKSQDPRIGPYWSSIRIACTGWRYRPSYSFSGPWTTPAHDPSGVPGKPLAPLLFVSSQYDPVTPLRNAREMMKYHPGSGLLIQDNVGHGSIGTPGKCRDEAIKRFFARGEVPDGELFCEADCIPFQDCPDADALTLQSVDEGVMSRQRSPLEMPW</sequence>
<name>A0AA39GT01_SARSR</name>
<dbReference type="InterPro" id="IPR000073">
    <property type="entry name" value="AB_hydrolase_1"/>
</dbReference>
<dbReference type="SUPFAM" id="SSF53474">
    <property type="entry name" value="alpha/beta-Hydrolases"/>
    <property type="match status" value="1"/>
</dbReference>
<accession>A0AA39GT01</accession>
<dbReference type="InterPro" id="IPR013595">
    <property type="entry name" value="Pept_S33_TAP-like_C"/>
</dbReference>
<evidence type="ECO:0000256" key="1">
    <source>
        <dbReference type="ARBA" id="ARBA00010088"/>
    </source>
</evidence>
<dbReference type="PANTHER" id="PTHR43248:SF25">
    <property type="entry name" value="AB HYDROLASE-1 DOMAIN-CONTAINING PROTEIN-RELATED"/>
    <property type="match status" value="1"/>
</dbReference>
<evidence type="ECO:0000313" key="7">
    <source>
        <dbReference type="Proteomes" id="UP001175261"/>
    </source>
</evidence>
<dbReference type="InterPro" id="IPR029058">
    <property type="entry name" value="AB_hydrolase_fold"/>
</dbReference>
<comment type="caution">
    <text evidence="6">The sequence shown here is derived from an EMBL/GenBank/DDBJ whole genome shotgun (WGS) entry which is preliminary data.</text>
</comment>
<evidence type="ECO:0008006" key="8">
    <source>
        <dbReference type="Google" id="ProtNLM"/>
    </source>
</evidence>
<organism evidence="6 7">
    <name type="scientific">Sarocladium strictum</name>
    <name type="common">Black bundle disease fungus</name>
    <name type="synonym">Acremonium strictum</name>
    <dbReference type="NCBI Taxonomy" id="5046"/>
    <lineage>
        <taxon>Eukaryota</taxon>
        <taxon>Fungi</taxon>
        <taxon>Dikarya</taxon>
        <taxon>Ascomycota</taxon>
        <taxon>Pezizomycotina</taxon>
        <taxon>Sordariomycetes</taxon>
        <taxon>Hypocreomycetidae</taxon>
        <taxon>Hypocreales</taxon>
        <taxon>Sarocladiaceae</taxon>
        <taxon>Sarocladium</taxon>
    </lineage>
</organism>
<feature type="domain" description="Peptidase S33 tripeptidyl aminopeptidase-like C-terminal" evidence="5">
    <location>
        <begin position="446"/>
        <end position="558"/>
    </location>
</feature>
<feature type="chain" id="PRO_5041451074" description="Peptidase S33 tripeptidyl aminopeptidase-like C-terminal domain-containing protein" evidence="3">
    <location>
        <begin position="20"/>
        <end position="595"/>
    </location>
</feature>
<dbReference type="GO" id="GO:0016787">
    <property type="term" value="F:hydrolase activity"/>
    <property type="evidence" value="ECO:0007669"/>
    <property type="project" value="UniProtKB-KW"/>
</dbReference>
<evidence type="ECO:0000259" key="4">
    <source>
        <dbReference type="Pfam" id="PF00561"/>
    </source>
</evidence>
<evidence type="ECO:0000259" key="5">
    <source>
        <dbReference type="Pfam" id="PF08386"/>
    </source>
</evidence>
<keyword evidence="7" id="KW-1185">Reference proteome</keyword>
<dbReference type="PANTHER" id="PTHR43248">
    <property type="entry name" value="2-SUCCINYL-6-HYDROXY-2,4-CYCLOHEXADIENE-1-CARBOXYLATE SYNTHASE"/>
    <property type="match status" value="1"/>
</dbReference>
<feature type="signal peptide" evidence="3">
    <location>
        <begin position="1"/>
        <end position="19"/>
    </location>
</feature>
<dbReference type="Pfam" id="PF08386">
    <property type="entry name" value="Abhydrolase_4"/>
    <property type="match status" value="1"/>
</dbReference>
<dbReference type="Proteomes" id="UP001175261">
    <property type="component" value="Unassembled WGS sequence"/>
</dbReference>
<dbReference type="InterPro" id="IPR051601">
    <property type="entry name" value="Serine_prot/Carboxylest_S33"/>
</dbReference>
<evidence type="ECO:0000256" key="3">
    <source>
        <dbReference type="SAM" id="SignalP"/>
    </source>
</evidence>
<dbReference type="Gene3D" id="3.40.50.1820">
    <property type="entry name" value="alpha/beta hydrolase"/>
    <property type="match status" value="1"/>
</dbReference>
<keyword evidence="3" id="KW-0732">Signal</keyword>
<dbReference type="AlphaFoldDB" id="A0AA39GT01"/>
<reference evidence="6" key="1">
    <citation type="submission" date="2022-10" db="EMBL/GenBank/DDBJ databases">
        <title>Determination and structural analysis of whole genome sequence of Sarocladium strictum F4-1.</title>
        <authorList>
            <person name="Hu L."/>
            <person name="Jiang Y."/>
        </authorList>
    </citation>
    <scope>NUCLEOTIDE SEQUENCE</scope>
    <source>
        <strain evidence="6">F4-1</strain>
    </source>
</reference>
<protein>
    <recommendedName>
        <fullName evidence="8">Peptidase S33 tripeptidyl aminopeptidase-like C-terminal domain-containing protein</fullName>
    </recommendedName>
</protein>